<dbReference type="PANTHER" id="PTHR37538:SF4">
    <property type="entry name" value="PITSLRE SERINE_THREONINE-PROTEIN KINASE CDC2L1"/>
    <property type="match status" value="1"/>
</dbReference>
<feature type="compositionally biased region" description="Acidic residues" evidence="1">
    <location>
        <begin position="461"/>
        <end position="479"/>
    </location>
</feature>
<accession>A0A6A6AGY9</accession>
<keyword evidence="3" id="KW-1185">Reference proteome</keyword>
<sequence>MAKKKERKGRIVKTATDPELAFGEIAIVEDMPTPEETHVVEKTSAVEKPLAKSNSRAHPRPQRPRTSPYTSCRVVLHIGPNAVVHYVPKDFVHFPQWVKPNRWGEIALPDVDTDTGHTLVHYLHTGTYQTLNNGAFSPKEEARAEFKRALSTYVMTITYDLLDLQLLTMREMEDQGAQMDIFEMFEAIKEDFAKLDPTTWFYEYLHRKARAAFEEDHTVFTKNVFLESLNNAALNKFMLICVVKLYDDKVSRMLATDIECSRANNRGVQQTIPEQGITVYNDDVVPLAHESSGEEPSIQEGNEQPPLSMEESCASSSPFPACPMNVCAKEIISLKQVSVSGCLLQKRLAEVQNKNIKMEESVLLKPIDQVQLDDASESACRYIDFQPPGRRNRCWYSGSSQNTTVKTHQKSPVPRSLEQWYESTEEGNIENGQVSNEPSARSELHPPTAAEDGKVTPVATEEFEELEVPTDTSDSDIEGWYDSPKEVSLRS</sequence>
<evidence type="ECO:0000313" key="3">
    <source>
        <dbReference type="Proteomes" id="UP000799771"/>
    </source>
</evidence>
<evidence type="ECO:0000256" key="1">
    <source>
        <dbReference type="SAM" id="MobiDB-lite"/>
    </source>
</evidence>
<gene>
    <name evidence="2" type="ORF">P153DRAFT_396065</name>
</gene>
<evidence type="ECO:0000313" key="2">
    <source>
        <dbReference type="EMBL" id="KAF2129711.1"/>
    </source>
</evidence>
<evidence type="ECO:0008006" key="4">
    <source>
        <dbReference type="Google" id="ProtNLM"/>
    </source>
</evidence>
<dbReference type="OrthoDB" id="3594103at2759"/>
<reference evidence="2" key="1">
    <citation type="journal article" date="2020" name="Stud. Mycol.">
        <title>101 Dothideomycetes genomes: a test case for predicting lifestyles and emergence of pathogens.</title>
        <authorList>
            <person name="Haridas S."/>
            <person name="Albert R."/>
            <person name="Binder M."/>
            <person name="Bloem J."/>
            <person name="Labutti K."/>
            <person name="Salamov A."/>
            <person name="Andreopoulos B."/>
            <person name="Baker S."/>
            <person name="Barry K."/>
            <person name="Bills G."/>
            <person name="Bluhm B."/>
            <person name="Cannon C."/>
            <person name="Castanera R."/>
            <person name="Culley D."/>
            <person name="Daum C."/>
            <person name="Ezra D."/>
            <person name="Gonzalez J."/>
            <person name="Henrissat B."/>
            <person name="Kuo A."/>
            <person name="Liang C."/>
            <person name="Lipzen A."/>
            <person name="Lutzoni F."/>
            <person name="Magnuson J."/>
            <person name="Mondo S."/>
            <person name="Nolan M."/>
            <person name="Ohm R."/>
            <person name="Pangilinan J."/>
            <person name="Park H.-J."/>
            <person name="Ramirez L."/>
            <person name="Alfaro M."/>
            <person name="Sun H."/>
            <person name="Tritt A."/>
            <person name="Yoshinaga Y."/>
            <person name="Zwiers L.-H."/>
            <person name="Turgeon B."/>
            <person name="Goodwin S."/>
            <person name="Spatafora J."/>
            <person name="Crous P."/>
            <person name="Grigoriev I."/>
        </authorList>
    </citation>
    <scope>NUCLEOTIDE SEQUENCE</scope>
    <source>
        <strain evidence="2">CBS 119687</strain>
    </source>
</reference>
<feature type="region of interest" description="Disordered" evidence="1">
    <location>
        <begin position="423"/>
        <end position="491"/>
    </location>
</feature>
<feature type="compositionally biased region" description="Polar residues" evidence="1">
    <location>
        <begin position="430"/>
        <end position="439"/>
    </location>
</feature>
<dbReference type="PANTHER" id="PTHR37538">
    <property type="entry name" value="BTB DOMAIN-CONTAINING PROTEIN"/>
    <property type="match status" value="1"/>
</dbReference>
<dbReference type="AlphaFoldDB" id="A0A6A6AGY9"/>
<feature type="region of interest" description="Disordered" evidence="1">
    <location>
        <begin position="290"/>
        <end position="312"/>
    </location>
</feature>
<name>A0A6A6AGY9_9PLEO</name>
<dbReference type="EMBL" id="ML977505">
    <property type="protein sequence ID" value="KAF2129711.1"/>
    <property type="molecule type" value="Genomic_DNA"/>
</dbReference>
<proteinExistence type="predicted"/>
<feature type="region of interest" description="Disordered" evidence="1">
    <location>
        <begin position="33"/>
        <end position="68"/>
    </location>
</feature>
<dbReference type="GeneID" id="54411883"/>
<organism evidence="2 3">
    <name type="scientific">Dothidotthia symphoricarpi CBS 119687</name>
    <dbReference type="NCBI Taxonomy" id="1392245"/>
    <lineage>
        <taxon>Eukaryota</taxon>
        <taxon>Fungi</taxon>
        <taxon>Dikarya</taxon>
        <taxon>Ascomycota</taxon>
        <taxon>Pezizomycotina</taxon>
        <taxon>Dothideomycetes</taxon>
        <taxon>Pleosporomycetidae</taxon>
        <taxon>Pleosporales</taxon>
        <taxon>Dothidotthiaceae</taxon>
        <taxon>Dothidotthia</taxon>
    </lineage>
</organism>
<feature type="compositionally biased region" description="Basic and acidic residues" evidence="1">
    <location>
        <begin position="35"/>
        <end position="45"/>
    </location>
</feature>
<dbReference type="RefSeq" id="XP_033524100.1">
    <property type="nucleotide sequence ID" value="XM_033671451.1"/>
</dbReference>
<protein>
    <recommendedName>
        <fullName evidence="4">BTB domain-containing protein</fullName>
    </recommendedName>
</protein>
<dbReference type="Proteomes" id="UP000799771">
    <property type="component" value="Unassembled WGS sequence"/>
</dbReference>